<dbReference type="AlphaFoldDB" id="F0W3U9"/>
<proteinExistence type="predicted"/>
<dbReference type="HOGENOM" id="CLU_2077435_0_0_1"/>
<evidence type="ECO:0000313" key="1">
    <source>
        <dbReference type="EMBL" id="CCA15698.1"/>
    </source>
</evidence>
<gene>
    <name evidence="1" type="primary">AlNc14C14G1615</name>
    <name evidence="1" type="ORF">ALNC14_018410</name>
</gene>
<name>F0W3U9_9STRA</name>
<dbReference type="EMBL" id="FR824059">
    <property type="protein sequence ID" value="CCA15698.1"/>
    <property type="molecule type" value="Genomic_DNA"/>
</dbReference>
<organism evidence="1">
    <name type="scientific">Albugo laibachii Nc14</name>
    <dbReference type="NCBI Taxonomy" id="890382"/>
    <lineage>
        <taxon>Eukaryota</taxon>
        <taxon>Sar</taxon>
        <taxon>Stramenopiles</taxon>
        <taxon>Oomycota</taxon>
        <taxon>Peronosporomycetes</taxon>
        <taxon>Albuginales</taxon>
        <taxon>Albuginaceae</taxon>
        <taxon>Albugo</taxon>
    </lineage>
</organism>
<sequence>MSEPKPSSNGSESIEDLYASVTEYLDHLEDSEVSEEIPELLQWIAQEEATRLRHCDSQRRYRDRKRSERILALEDKVSLLHGIQNLLQETASLQRDKFYYQERIAEIRKVILNENKRR</sequence>
<reference evidence="1" key="1">
    <citation type="journal article" date="2011" name="PLoS Biol.">
        <title>Gene gain and loss during evolution of obligate parasitism in the white rust pathogen of Arabidopsis thaliana.</title>
        <authorList>
            <person name="Kemen E."/>
            <person name="Gardiner A."/>
            <person name="Schultz-Larsen T."/>
            <person name="Kemen A.C."/>
            <person name="Balmuth A.L."/>
            <person name="Robert-Seilaniantz A."/>
            <person name="Bailey K."/>
            <person name="Holub E."/>
            <person name="Studholme D.J."/>
            <person name="Maclean D."/>
            <person name="Jones J.D."/>
        </authorList>
    </citation>
    <scope>NUCLEOTIDE SEQUENCE</scope>
</reference>
<accession>F0W3U9</accession>
<protein>
    <submittedName>
        <fullName evidence="1">AlNc14C14G1615 protein</fullName>
    </submittedName>
</protein>
<reference evidence="1" key="2">
    <citation type="submission" date="2011-02" db="EMBL/GenBank/DDBJ databases">
        <authorList>
            <person name="MacLean D."/>
        </authorList>
    </citation>
    <scope>NUCLEOTIDE SEQUENCE</scope>
</reference>